<keyword evidence="8" id="KW-1185">Reference proteome</keyword>
<dbReference type="Proteomes" id="UP000886885">
    <property type="component" value="Chromosome 18D"/>
</dbReference>
<name>A0A8X7XWZ1_POPTO</name>
<dbReference type="PANTHER" id="PTHR20855">
    <property type="entry name" value="ADIPOR/PROGESTIN RECEPTOR-RELATED"/>
    <property type="match status" value="1"/>
</dbReference>
<keyword evidence="3 6" id="KW-1133">Transmembrane helix</keyword>
<evidence type="ECO:0000256" key="6">
    <source>
        <dbReference type="SAM" id="Phobius"/>
    </source>
</evidence>
<dbReference type="Pfam" id="PF03006">
    <property type="entry name" value="HlyIII"/>
    <property type="match status" value="2"/>
</dbReference>
<dbReference type="GO" id="GO:0009725">
    <property type="term" value="P:response to hormone"/>
    <property type="evidence" value="ECO:0007669"/>
    <property type="project" value="TreeGrafter"/>
</dbReference>
<evidence type="ECO:0000256" key="5">
    <source>
        <dbReference type="PIRSR" id="PIRSR604254-1"/>
    </source>
</evidence>
<feature type="transmembrane region" description="Helical" evidence="6">
    <location>
        <begin position="363"/>
        <end position="384"/>
    </location>
</feature>
<dbReference type="PANTHER" id="PTHR20855:SF100">
    <property type="entry name" value="HEPTAHELICAL TRANSMEMBRANE PROTEIN 2"/>
    <property type="match status" value="1"/>
</dbReference>
<comment type="caution">
    <text evidence="7">The sequence shown here is derived from an EMBL/GenBank/DDBJ whole genome shotgun (WGS) entry which is preliminary data.</text>
</comment>
<sequence>MRKNAKKVNQQVKMDQYSMDEKTEKVKNSKQRMKKRSRLLTYKELPDYLQDNEYILDHYRCEWPLKDAFLSVFSWHNETLNVWTHLGGFLLFLGLLVLSFMEESTENIEGLITSFSRFLLLCNFFFFFFNFWFDEGWFFEMFFFFWCGTDREIVSGPLMTLTMMKKNQDLNVSDNHMFPRGIALCRVIALKNSMYYQEILYMKKKSFASAQDSVLTRHVSQQSVFHKQDGSDKVIPRWPWFVFLSGAMMCLVCSSLSHLLACHSKRFNLFFWRLDYAGISVMIVCSFFAPIYYAFYCNPYPRFFYLTSITVLGVLAIITLLAPVFSTARFRPFRATLFLIMGFSGVIPAAHAVVLHWGHPHIFVSLGYELVMAIFYTAGVGFYVTRIPERLKPGAFDIAGHSHQIFHVFVVLAALSHCAATLVMMDFRRRSPACAC</sequence>
<comment type="subcellular location">
    <subcellularLocation>
        <location evidence="1">Membrane</location>
        <topology evidence="1">Multi-pass membrane protein</topology>
    </subcellularLocation>
</comment>
<feature type="transmembrane region" description="Helical" evidence="6">
    <location>
        <begin position="82"/>
        <end position="100"/>
    </location>
</feature>
<evidence type="ECO:0000256" key="3">
    <source>
        <dbReference type="ARBA" id="ARBA00022989"/>
    </source>
</evidence>
<dbReference type="AlphaFoldDB" id="A0A8X7XWZ1"/>
<dbReference type="OrthoDB" id="529367at2759"/>
<accession>A0A8X7XWZ1</accession>
<feature type="transmembrane region" description="Helical" evidence="6">
    <location>
        <begin position="240"/>
        <end position="262"/>
    </location>
</feature>
<protein>
    <recommendedName>
        <fullName evidence="9">Heptahelical transmembrane protein 2</fullName>
    </recommendedName>
</protein>
<organism evidence="7 8">
    <name type="scientific">Populus tomentosa</name>
    <name type="common">Chinese white poplar</name>
    <dbReference type="NCBI Taxonomy" id="118781"/>
    <lineage>
        <taxon>Eukaryota</taxon>
        <taxon>Viridiplantae</taxon>
        <taxon>Streptophyta</taxon>
        <taxon>Embryophyta</taxon>
        <taxon>Tracheophyta</taxon>
        <taxon>Spermatophyta</taxon>
        <taxon>Magnoliopsida</taxon>
        <taxon>eudicotyledons</taxon>
        <taxon>Gunneridae</taxon>
        <taxon>Pentapetalae</taxon>
        <taxon>rosids</taxon>
        <taxon>fabids</taxon>
        <taxon>Malpighiales</taxon>
        <taxon>Salicaceae</taxon>
        <taxon>Saliceae</taxon>
        <taxon>Populus</taxon>
    </lineage>
</organism>
<gene>
    <name evidence="7" type="ORF">POTOM_057429</name>
</gene>
<dbReference type="GO" id="GO:0038023">
    <property type="term" value="F:signaling receptor activity"/>
    <property type="evidence" value="ECO:0007669"/>
    <property type="project" value="TreeGrafter"/>
</dbReference>
<evidence type="ECO:0000313" key="8">
    <source>
        <dbReference type="Proteomes" id="UP000886885"/>
    </source>
</evidence>
<evidence type="ECO:0000256" key="1">
    <source>
        <dbReference type="ARBA" id="ARBA00004141"/>
    </source>
</evidence>
<evidence type="ECO:0000256" key="2">
    <source>
        <dbReference type="ARBA" id="ARBA00022692"/>
    </source>
</evidence>
<evidence type="ECO:0008006" key="9">
    <source>
        <dbReference type="Google" id="ProtNLM"/>
    </source>
</evidence>
<evidence type="ECO:0000313" key="7">
    <source>
        <dbReference type="EMBL" id="KAG6739814.1"/>
    </source>
</evidence>
<feature type="transmembrane region" description="Helical" evidence="6">
    <location>
        <begin position="274"/>
        <end position="296"/>
    </location>
</feature>
<reference evidence="7" key="1">
    <citation type="journal article" date="2020" name="bioRxiv">
        <title>Hybrid origin of Populus tomentosa Carr. identified through genome sequencing and phylogenomic analysis.</title>
        <authorList>
            <person name="An X."/>
            <person name="Gao K."/>
            <person name="Chen Z."/>
            <person name="Li J."/>
            <person name="Yang X."/>
            <person name="Yang X."/>
            <person name="Zhou J."/>
            <person name="Guo T."/>
            <person name="Zhao T."/>
            <person name="Huang S."/>
            <person name="Miao D."/>
            <person name="Khan W.U."/>
            <person name="Rao P."/>
            <person name="Ye M."/>
            <person name="Lei B."/>
            <person name="Liao W."/>
            <person name="Wang J."/>
            <person name="Ji L."/>
            <person name="Li Y."/>
            <person name="Guo B."/>
            <person name="Mustafa N.S."/>
            <person name="Li S."/>
            <person name="Yun Q."/>
            <person name="Keller S.R."/>
            <person name="Mao J."/>
            <person name="Zhang R."/>
            <person name="Strauss S.H."/>
        </authorList>
    </citation>
    <scope>NUCLEOTIDE SEQUENCE</scope>
    <source>
        <strain evidence="7">GM15</strain>
        <tissue evidence="7">Leaf</tissue>
    </source>
</reference>
<feature type="binding site" evidence="5">
    <location>
        <position position="407"/>
    </location>
    <ligand>
        <name>Zn(2+)</name>
        <dbReference type="ChEBI" id="CHEBI:29105"/>
    </ligand>
</feature>
<feature type="binding site" evidence="5">
    <location>
        <position position="403"/>
    </location>
    <ligand>
        <name>Zn(2+)</name>
        <dbReference type="ChEBI" id="CHEBI:29105"/>
    </ligand>
</feature>
<dbReference type="GO" id="GO:0016020">
    <property type="term" value="C:membrane"/>
    <property type="evidence" value="ECO:0007669"/>
    <property type="project" value="UniProtKB-SubCell"/>
</dbReference>
<dbReference type="EMBL" id="JAAWWB010000036">
    <property type="protein sequence ID" value="KAG6739814.1"/>
    <property type="molecule type" value="Genomic_DNA"/>
</dbReference>
<dbReference type="InterPro" id="IPR004254">
    <property type="entry name" value="AdipoR/HlyIII-related"/>
</dbReference>
<feature type="transmembrane region" description="Helical" evidence="6">
    <location>
        <begin position="337"/>
        <end position="357"/>
    </location>
</feature>
<feature type="transmembrane region" description="Helical" evidence="6">
    <location>
        <begin position="405"/>
        <end position="425"/>
    </location>
</feature>
<proteinExistence type="predicted"/>
<feature type="transmembrane region" description="Helical" evidence="6">
    <location>
        <begin position="302"/>
        <end position="325"/>
    </location>
</feature>
<feature type="binding site" evidence="5">
    <location>
        <position position="258"/>
    </location>
    <ligand>
        <name>Zn(2+)</name>
        <dbReference type="ChEBI" id="CHEBI:29105"/>
    </ligand>
</feature>
<keyword evidence="5" id="KW-0479">Metal-binding</keyword>
<keyword evidence="4 6" id="KW-0472">Membrane</keyword>
<dbReference type="GO" id="GO:0046872">
    <property type="term" value="F:metal ion binding"/>
    <property type="evidence" value="ECO:0007669"/>
    <property type="project" value="UniProtKB-KW"/>
</dbReference>
<feature type="transmembrane region" description="Helical" evidence="6">
    <location>
        <begin position="112"/>
        <end position="133"/>
    </location>
</feature>
<keyword evidence="2 6" id="KW-0812">Transmembrane</keyword>
<dbReference type="GO" id="GO:0009744">
    <property type="term" value="P:response to sucrose"/>
    <property type="evidence" value="ECO:0007669"/>
    <property type="project" value="UniProtKB-ARBA"/>
</dbReference>
<evidence type="ECO:0000256" key="4">
    <source>
        <dbReference type="ARBA" id="ARBA00023136"/>
    </source>
</evidence>
<keyword evidence="5" id="KW-0862">Zinc</keyword>